<keyword evidence="9" id="KW-1185">Reference proteome</keyword>
<dbReference type="AlphaFoldDB" id="A0AAV4IN93"/>
<gene>
    <name evidence="8" type="ORF">ElyMa_004833500</name>
</gene>
<keyword evidence="1" id="KW-0479">Metal-binding</keyword>
<evidence type="ECO:0000256" key="5">
    <source>
        <dbReference type="SAM" id="MobiDB-lite"/>
    </source>
</evidence>
<dbReference type="SMART" id="SM00259">
    <property type="entry name" value="ZnF_A20"/>
    <property type="match status" value="1"/>
</dbReference>
<feature type="compositionally biased region" description="Basic and acidic residues" evidence="5">
    <location>
        <begin position="357"/>
        <end position="366"/>
    </location>
</feature>
<dbReference type="InterPro" id="IPR035896">
    <property type="entry name" value="AN1-like_Znf"/>
</dbReference>
<feature type="region of interest" description="Disordered" evidence="5">
    <location>
        <begin position="339"/>
        <end position="382"/>
    </location>
</feature>
<proteinExistence type="predicted"/>
<dbReference type="SMART" id="SM00154">
    <property type="entry name" value="ZnF_AN1"/>
    <property type="match status" value="1"/>
</dbReference>
<dbReference type="Gene3D" id="4.10.1110.10">
    <property type="entry name" value="AN1-like Zinc finger"/>
    <property type="match status" value="1"/>
</dbReference>
<evidence type="ECO:0000259" key="7">
    <source>
        <dbReference type="PROSITE" id="PS51039"/>
    </source>
</evidence>
<evidence type="ECO:0000313" key="8">
    <source>
        <dbReference type="EMBL" id="GFS11410.1"/>
    </source>
</evidence>
<reference evidence="8 9" key="1">
    <citation type="journal article" date="2021" name="Elife">
        <title>Chloroplast acquisition without the gene transfer in kleptoplastic sea slugs, Plakobranchus ocellatus.</title>
        <authorList>
            <person name="Maeda T."/>
            <person name="Takahashi S."/>
            <person name="Yoshida T."/>
            <person name="Shimamura S."/>
            <person name="Takaki Y."/>
            <person name="Nagai Y."/>
            <person name="Toyoda A."/>
            <person name="Suzuki Y."/>
            <person name="Arimoto A."/>
            <person name="Ishii H."/>
            <person name="Satoh N."/>
            <person name="Nishiyama T."/>
            <person name="Hasebe M."/>
            <person name="Maruyama T."/>
            <person name="Minagawa J."/>
            <person name="Obokata J."/>
            <person name="Shigenobu S."/>
        </authorList>
    </citation>
    <scope>NUCLEOTIDE SEQUENCE [LARGE SCALE GENOMIC DNA]</scope>
</reference>
<dbReference type="PANTHER" id="PTHR10634">
    <property type="entry name" value="AN1-TYPE ZINC FINGER PROTEIN"/>
    <property type="match status" value="1"/>
</dbReference>
<feature type="region of interest" description="Disordered" evidence="5">
    <location>
        <begin position="64"/>
        <end position="166"/>
    </location>
</feature>
<organism evidence="8 9">
    <name type="scientific">Elysia marginata</name>
    <dbReference type="NCBI Taxonomy" id="1093978"/>
    <lineage>
        <taxon>Eukaryota</taxon>
        <taxon>Metazoa</taxon>
        <taxon>Spiralia</taxon>
        <taxon>Lophotrochozoa</taxon>
        <taxon>Mollusca</taxon>
        <taxon>Gastropoda</taxon>
        <taxon>Heterobranchia</taxon>
        <taxon>Euthyneura</taxon>
        <taxon>Panpulmonata</taxon>
        <taxon>Sacoglossa</taxon>
        <taxon>Placobranchoidea</taxon>
        <taxon>Plakobranchidae</taxon>
        <taxon>Elysia</taxon>
    </lineage>
</organism>
<feature type="compositionally biased region" description="Low complexity" evidence="5">
    <location>
        <begin position="107"/>
        <end position="128"/>
    </location>
</feature>
<dbReference type="InterPro" id="IPR000058">
    <property type="entry name" value="Znf_AN1"/>
</dbReference>
<feature type="compositionally biased region" description="Low complexity" evidence="5">
    <location>
        <begin position="185"/>
        <end position="196"/>
    </location>
</feature>
<evidence type="ECO:0000256" key="3">
    <source>
        <dbReference type="ARBA" id="ARBA00022833"/>
    </source>
</evidence>
<feature type="compositionally biased region" description="Polar residues" evidence="5">
    <location>
        <begin position="76"/>
        <end position="91"/>
    </location>
</feature>
<evidence type="ECO:0000256" key="1">
    <source>
        <dbReference type="ARBA" id="ARBA00022723"/>
    </source>
</evidence>
<keyword evidence="3" id="KW-0862">Zinc</keyword>
<dbReference type="GO" id="GO:0008270">
    <property type="term" value="F:zinc ion binding"/>
    <property type="evidence" value="ECO:0007669"/>
    <property type="project" value="UniProtKB-KW"/>
</dbReference>
<sequence length="454" mass="47604">MEESSNGTKPRCQCGYWGSHQTLGLCSVCYRKACRNQTQGTSVNSDAGKSGFGSCHTQSQHKICQGTKMDSRHFPSRSTTDNLPSSLSTTPGERAALSSPAAAINDTTTQTSPTVTSGSTTAGTSTSSHLSNLMSPDGKGASSESDTANMSTSTAASPVTDSKPLVGSVEQQQLQQALPVISSCSDVDISSSASSDRSYDPERNTGLLSSSVSLDSCSPSLVSIASSAAPSILNYPASSSLSSVSGENLSIQSQASGPQPSTTFSEVQQVILSAEGSSSAAQPQTSNAAILSWSNVSAVKAPSISTAGATGKGTQCVMKIDKDNKTKCEADAATVNKPASADQLVQPVTDISSPAERGTKRSRDEMEATSAKSSSAPSPQKNKKRCFVCSCKLELAQRTIGKCRCGHVFCALHRLPELHDCEFNHKEDGRREAREKMIKPTRHLGPSYRREDHS</sequence>
<dbReference type="PANTHER" id="PTHR10634:SF67">
    <property type="entry name" value="AN1-TYPE ZINC FINGER PROTEIN 3"/>
    <property type="match status" value="1"/>
</dbReference>
<dbReference type="PROSITE" id="PS51039">
    <property type="entry name" value="ZF_AN1"/>
    <property type="match status" value="1"/>
</dbReference>
<dbReference type="InterPro" id="IPR050652">
    <property type="entry name" value="AN1_A20_ZnFinger"/>
</dbReference>
<dbReference type="Proteomes" id="UP000762676">
    <property type="component" value="Unassembled WGS sequence"/>
</dbReference>
<dbReference type="PROSITE" id="PS51036">
    <property type="entry name" value="ZF_A20"/>
    <property type="match status" value="1"/>
</dbReference>
<feature type="domain" description="AN1-type" evidence="7">
    <location>
        <begin position="380"/>
        <end position="429"/>
    </location>
</feature>
<comment type="caution">
    <text evidence="8">The sequence shown here is derived from an EMBL/GenBank/DDBJ whole genome shotgun (WGS) entry which is preliminary data.</text>
</comment>
<name>A0AAV4IN93_9GAST</name>
<dbReference type="SUPFAM" id="SSF57716">
    <property type="entry name" value="Glucocorticoid receptor-like (DNA-binding domain)"/>
    <property type="match status" value="1"/>
</dbReference>
<keyword evidence="2 4" id="KW-0863">Zinc-finger</keyword>
<feature type="compositionally biased region" description="Low complexity" evidence="5">
    <location>
        <begin position="370"/>
        <end position="380"/>
    </location>
</feature>
<evidence type="ECO:0000256" key="4">
    <source>
        <dbReference type="PROSITE-ProRule" id="PRU00449"/>
    </source>
</evidence>
<dbReference type="GO" id="GO:0003677">
    <property type="term" value="F:DNA binding"/>
    <property type="evidence" value="ECO:0007669"/>
    <property type="project" value="InterPro"/>
</dbReference>
<dbReference type="Pfam" id="PF01428">
    <property type="entry name" value="zf-AN1"/>
    <property type="match status" value="1"/>
</dbReference>
<dbReference type="InterPro" id="IPR002653">
    <property type="entry name" value="Znf_A20"/>
</dbReference>
<dbReference type="Gene3D" id="1.20.5.4770">
    <property type="match status" value="1"/>
</dbReference>
<protein>
    <submittedName>
        <fullName evidence="8">AN1-type zinc finger protein 3</fullName>
    </submittedName>
</protein>
<evidence type="ECO:0000313" key="9">
    <source>
        <dbReference type="Proteomes" id="UP000762676"/>
    </source>
</evidence>
<feature type="compositionally biased region" description="Basic and acidic residues" evidence="5">
    <location>
        <begin position="427"/>
        <end position="438"/>
    </location>
</feature>
<feature type="region of interest" description="Disordered" evidence="5">
    <location>
        <begin position="427"/>
        <end position="454"/>
    </location>
</feature>
<dbReference type="SUPFAM" id="SSF118310">
    <property type="entry name" value="AN1-like Zinc finger"/>
    <property type="match status" value="1"/>
</dbReference>
<accession>A0AAV4IN93</accession>
<evidence type="ECO:0000259" key="6">
    <source>
        <dbReference type="PROSITE" id="PS51036"/>
    </source>
</evidence>
<evidence type="ECO:0000256" key="2">
    <source>
        <dbReference type="ARBA" id="ARBA00022771"/>
    </source>
</evidence>
<feature type="domain" description="A20-type" evidence="6">
    <location>
        <begin position="6"/>
        <end position="38"/>
    </location>
</feature>
<feature type="compositionally biased region" description="Polar residues" evidence="5">
    <location>
        <begin position="142"/>
        <end position="160"/>
    </location>
</feature>
<dbReference type="EMBL" id="BMAT01009673">
    <property type="protein sequence ID" value="GFS11410.1"/>
    <property type="molecule type" value="Genomic_DNA"/>
</dbReference>
<feature type="region of interest" description="Disordered" evidence="5">
    <location>
        <begin position="185"/>
        <end position="204"/>
    </location>
</feature>